<dbReference type="AlphaFoldDB" id="A0ABD1JXU0"/>
<keyword evidence="4" id="KW-1185">Reference proteome</keyword>
<accession>A0ABD1JXU0</accession>
<feature type="region of interest" description="Disordered" evidence="1">
    <location>
        <begin position="75"/>
        <end position="98"/>
    </location>
</feature>
<proteinExistence type="predicted"/>
<evidence type="ECO:0000256" key="1">
    <source>
        <dbReference type="SAM" id="MobiDB-lite"/>
    </source>
</evidence>
<dbReference type="InterPro" id="IPR008906">
    <property type="entry name" value="HATC_C_dom"/>
</dbReference>
<dbReference type="EMBL" id="JBHFQA010000011">
    <property type="protein sequence ID" value="KAL2091684.1"/>
    <property type="molecule type" value="Genomic_DNA"/>
</dbReference>
<dbReference type="SUPFAM" id="SSF53098">
    <property type="entry name" value="Ribonuclease H-like"/>
    <property type="match status" value="1"/>
</dbReference>
<gene>
    <name evidence="3" type="ORF">ACEWY4_013947</name>
</gene>
<reference evidence="3 4" key="1">
    <citation type="submission" date="2024-09" db="EMBL/GenBank/DDBJ databases">
        <title>A chromosome-level genome assembly of Gray's grenadier anchovy, Coilia grayii.</title>
        <authorList>
            <person name="Fu Z."/>
        </authorList>
    </citation>
    <scope>NUCLEOTIDE SEQUENCE [LARGE SCALE GENOMIC DNA]</scope>
    <source>
        <strain evidence="3">G4</strain>
        <tissue evidence="3">Muscle</tissue>
    </source>
</reference>
<dbReference type="InterPro" id="IPR012337">
    <property type="entry name" value="RNaseH-like_sf"/>
</dbReference>
<evidence type="ECO:0000313" key="4">
    <source>
        <dbReference type="Proteomes" id="UP001591681"/>
    </source>
</evidence>
<feature type="compositionally biased region" description="Low complexity" evidence="1">
    <location>
        <begin position="75"/>
        <end position="85"/>
    </location>
</feature>
<dbReference type="Pfam" id="PF05699">
    <property type="entry name" value="Dimer_Tnp_hAT"/>
    <property type="match status" value="1"/>
</dbReference>
<comment type="caution">
    <text evidence="3">The sequence shown here is derived from an EMBL/GenBank/DDBJ whole genome shotgun (WGS) entry which is preliminary data.</text>
</comment>
<dbReference type="PANTHER" id="PTHR46481">
    <property type="entry name" value="ZINC FINGER BED DOMAIN-CONTAINING PROTEIN 4"/>
    <property type="match status" value="1"/>
</dbReference>
<dbReference type="Proteomes" id="UP001591681">
    <property type="component" value="Unassembled WGS sequence"/>
</dbReference>
<feature type="domain" description="HAT C-terminal dimerisation" evidence="2">
    <location>
        <begin position="130"/>
        <end position="207"/>
    </location>
</feature>
<dbReference type="PANTHER" id="PTHR46481:SF9">
    <property type="entry name" value="ZINC FINGER BED DOMAIN-CONTAINING PROTEIN 1-LIKE"/>
    <property type="match status" value="1"/>
</dbReference>
<protein>
    <recommendedName>
        <fullName evidence="2">HAT C-terminal dimerisation domain-containing protein</fullName>
    </recommendedName>
</protein>
<name>A0ABD1JXU0_9TELE</name>
<organism evidence="3 4">
    <name type="scientific">Coilia grayii</name>
    <name type="common">Gray's grenadier anchovy</name>
    <dbReference type="NCBI Taxonomy" id="363190"/>
    <lineage>
        <taxon>Eukaryota</taxon>
        <taxon>Metazoa</taxon>
        <taxon>Chordata</taxon>
        <taxon>Craniata</taxon>
        <taxon>Vertebrata</taxon>
        <taxon>Euteleostomi</taxon>
        <taxon>Actinopterygii</taxon>
        <taxon>Neopterygii</taxon>
        <taxon>Teleostei</taxon>
        <taxon>Clupei</taxon>
        <taxon>Clupeiformes</taxon>
        <taxon>Clupeoidei</taxon>
        <taxon>Engraulidae</taxon>
        <taxon>Coilinae</taxon>
        <taxon>Coilia</taxon>
    </lineage>
</organism>
<sequence length="210" mass="23560">MSLCVLEKCDADSELTTNLKLAILEQIGHRYDDTIQRILRKATLLDPRYRGGHMIPPVLRSTRCDLMEEIVENMPASSATPSPSHSEGDTGESAATVPKHKKASLGSLLGKRVARESTLTDDQKAEAEMAIYLQERVIDREENPLIWWKNNQCRFPLMAKLAKKYLCICATSTPSERVFSTAGSVVTPIRSLLKPEKENMFVFLARNIEI</sequence>
<evidence type="ECO:0000313" key="3">
    <source>
        <dbReference type="EMBL" id="KAL2091684.1"/>
    </source>
</evidence>
<dbReference type="InterPro" id="IPR052035">
    <property type="entry name" value="ZnF_BED_domain_contain"/>
</dbReference>
<evidence type="ECO:0000259" key="2">
    <source>
        <dbReference type="Pfam" id="PF05699"/>
    </source>
</evidence>